<dbReference type="NCBIfam" id="NF005742">
    <property type="entry name" value="PRK07566.1"/>
    <property type="match status" value="1"/>
</dbReference>
<dbReference type="InterPro" id="IPR011799">
    <property type="entry name" value="ChlG"/>
</dbReference>
<evidence type="ECO:0000256" key="8">
    <source>
        <dbReference type="SAM" id="SignalP"/>
    </source>
</evidence>
<evidence type="ECO:0000256" key="2">
    <source>
        <dbReference type="ARBA" id="ARBA00022692"/>
    </source>
</evidence>
<dbReference type="CDD" id="cd13958">
    <property type="entry name" value="PT_UbiA_chlorophyll"/>
    <property type="match status" value="1"/>
</dbReference>
<dbReference type="AlphaFoldDB" id="A0A8J6CJN3"/>
<gene>
    <name evidence="9" type="ORF">KFE25_008544</name>
</gene>
<feature type="transmembrane region" description="Helical" evidence="7">
    <location>
        <begin position="348"/>
        <end position="367"/>
    </location>
</feature>
<dbReference type="InterPro" id="IPR000537">
    <property type="entry name" value="UbiA_prenyltransferase"/>
</dbReference>
<dbReference type="NCBIfam" id="TIGR01476">
    <property type="entry name" value="chlor_syn_BchG"/>
    <property type="match status" value="1"/>
</dbReference>
<keyword evidence="8" id="KW-0732">Signal</keyword>
<evidence type="ECO:0000256" key="1">
    <source>
        <dbReference type="ARBA" id="ARBA00004141"/>
    </source>
</evidence>
<dbReference type="GO" id="GO:0016020">
    <property type="term" value="C:membrane"/>
    <property type="evidence" value="ECO:0007669"/>
    <property type="project" value="UniProtKB-SubCell"/>
</dbReference>
<dbReference type="PANTHER" id="PTHR42723:SF1">
    <property type="entry name" value="CHLOROPHYLL SYNTHASE, CHLOROPLASTIC"/>
    <property type="match status" value="1"/>
</dbReference>
<comment type="caution">
    <text evidence="9">The sequence shown here is derived from an EMBL/GenBank/DDBJ whole genome shotgun (WGS) entry which is preliminary data.</text>
</comment>
<evidence type="ECO:0000313" key="9">
    <source>
        <dbReference type="EMBL" id="KAG8470123.1"/>
    </source>
</evidence>
<keyword evidence="3 7" id="KW-1133">Transmembrane helix</keyword>
<feature type="signal peptide" evidence="8">
    <location>
        <begin position="1"/>
        <end position="22"/>
    </location>
</feature>
<evidence type="ECO:0000256" key="6">
    <source>
        <dbReference type="SAM" id="MobiDB-lite"/>
    </source>
</evidence>
<dbReference type="InterPro" id="IPR006372">
    <property type="entry name" value="Chl_synth"/>
</dbReference>
<keyword evidence="4 7" id="KW-0472">Membrane</keyword>
<evidence type="ECO:0000256" key="3">
    <source>
        <dbReference type="ARBA" id="ARBA00022989"/>
    </source>
</evidence>
<organism evidence="9 10">
    <name type="scientific">Diacronema lutheri</name>
    <name type="common">Unicellular marine alga</name>
    <name type="synonym">Monochrysis lutheri</name>
    <dbReference type="NCBI Taxonomy" id="2081491"/>
    <lineage>
        <taxon>Eukaryota</taxon>
        <taxon>Haptista</taxon>
        <taxon>Haptophyta</taxon>
        <taxon>Pavlovophyceae</taxon>
        <taxon>Pavlovales</taxon>
        <taxon>Pavlovaceae</taxon>
        <taxon>Diacronema</taxon>
    </lineage>
</organism>
<dbReference type="GO" id="GO:0046408">
    <property type="term" value="F:chlorophyll synthetase activity"/>
    <property type="evidence" value="ECO:0007669"/>
    <property type="project" value="InterPro"/>
</dbReference>
<proteinExistence type="predicted"/>
<protein>
    <recommendedName>
        <fullName evidence="11">Chlorophyll synthase</fullName>
    </recommendedName>
</protein>
<evidence type="ECO:0000313" key="10">
    <source>
        <dbReference type="Proteomes" id="UP000751190"/>
    </source>
</evidence>
<feature type="region of interest" description="Disordered" evidence="6">
    <location>
        <begin position="31"/>
        <end position="63"/>
    </location>
</feature>
<dbReference type="OMA" id="QDMYFLR"/>
<sequence length="401" mass="42732">MARFAAAYIALALAAAAWPAAALRAPLSAARGRAQARRPAPQRPSVRMAGRDPRAADTNAEATDGSAGIRQMLGFKSAKSIDVDQAAPFNWKIRLQLMKPGTWVPLIWGVACGAAASGQFHAVWNLFGSAPTTDSWAVVGEDALKAVGAMMLSGPILCGFTQTINDWYDRELDAINEPYRPIPSGAISEGEVYFQIYALLLSGLGLAVGLDVWAAHEWPVIVLVASIGIFLAYIYSAPPLKLKANGWTGTFALGSSYIALPWWCGHAMFDAQSITPQEVVLTLLYSIAGLGIAIVNDFKSIEGDTALGMNSLPVAFGIDTAKWICVGAIDVTQLGVAAYLYSIGELRYAAILLALILPQMFSQLTFVQDPVANDVKYQAAAQPFLVFGILTTAIAIGHHTF</sequence>
<feature type="transmembrane region" description="Helical" evidence="7">
    <location>
        <begin position="281"/>
        <end position="301"/>
    </location>
</feature>
<reference evidence="9" key="1">
    <citation type="submission" date="2021-05" db="EMBL/GenBank/DDBJ databases">
        <title>The genome of the haptophyte Pavlova lutheri (Diacronema luteri, Pavlovales) - a model for lipid biosynthesis in eukaryotic algae.</title>
        <authorList>
            <person name="Hulatt C.J."/>
            <person name="Posewitz M.C."/>
        </authorList>
    </citation>
    <scope>NUCLEOTIDE SEQUENCE</scope>
    <source>
        <strain evidence="9">NIVA-4/92</strain>
    </source>
</reference>
<dbReference type="PANTHER" id="PTHR42723">
    <property type="entry name" value="CHLOROPHYLL SYNTHASE"/>
    <property type="match status" value="1"/>
</dbReference>
<dbReference type="Gene3D" id="1.10.357.140">
    <property type="entry name" value="UbiA prenyltransferase"/>
    <property type="match status" value="1"/>
</dbReference>
<feature type="transmembrane region" description="Helical" evidence="7">
    <location>
        <begin position="220"/>
        <end position="237"/>
    </location>
</feature>
<accession>A0A8J6CJN3</accession>
<feature type="transmembrane region" description="Helical" evidence="7">
    <location>
        <begin position="379"/>
        <end position="397"/>
    </location>
</feature>
<keyword evidence="5" id="KW-0149">Chlorophyll biosynthesis</keyword>
<keyword evidence="10" id="KW-1185">Reference proteome</keyword>
<evidence type="ECO:0000256" key="7">
    <source>
        <dbReference type="SAM" id="Phobius"/>
    </source>
</evidence>
<dbReference type="NCBIfam" id="TIGR02056">
    <property type="entry name" value="ChlG"/>
    <property type="match status" value="1"/>
</dbReference>
<dbReference type="Proteomes" id="UP000751190">
    <property type="component" value="Unassembled WGS sequence"/>
</dbReference>
<evidence type="ECO:0008006" key="11">
    <source>
        <dbReference type="Google" id="ProtNLM"/>
    </source>
</evidence>
<dbReference type="EMBL" id="JAGTXO010000001">
    <property type="protein sequence ID" value="KAG8470123.1"/>
    <property type="molecule type" value="Genomic_DNA"/>
</dbReference>
<feature type="chain" id="PRO_5035213527" description="Chlorophyll synthase" evidence="8">
    <location>
        <begin position="23"/>
        <end position="401"/>
    </location>
</feature>
<dbReference type="GO" id="GO:0015995">
    <property type="term" value="P:chlorophyll biosynthetic process"/>
    <property type="evidence" value="ECO:0007669"/>
    <property type="project" value="UniProtKB-KW"/>
</dbReference>
<dbReference type="Pfam" id="PF01040">
    <property type="entry name" value="UbiA"/>
    <property type="match status" value="1"/>
</dbReference>
<dbReference type="OrthoDB" id="434972at2759"/>
<evidence type="ECO:0000256" key="4">
    <source>
        <dbReference type="ARBA" id="ARBA00023136"/>
    </source>
</evidence>
<evidence type="ECO:0000256" key="5">
    <source>
        <dbReference type="ARBA" id="ARBA00023171"/>
    </source>
</evidence>
<feature type="transmembrane region" description="Helical" evidence="7">
    <location>
        <begin position="192"/>
        <end position="213"/>
    </location>
</feature>
<dbReference type="InterPro" id="IPR050475">
    <property type="entry name" value="Prenyltransferase_related"/>
</dbReference>
<dbReference type="InterPro" id="IPR044878">
    <property type="entry name" value="UbiA_sf"/>
</dbReference>
<keyword evidence="2 7" id="KW-0812">Transmembrane</keyword>
<feature type="transmembrane region" description="Helical" evidence="7">
    <location>
        <begin position="249"/>
        <end position="269"/>
    </location>
</feature>
<name>A0A8J6CJN3_DIALT</name>
<comment type="subcellular location">
    <subcellularLocation>
        <location evidence="1">Membrane</location>
        <topology evidence="1">Multi-pass membrane protein</topology>
    </subcellularLocation>
</comment>